<dbReference type="Proteomes" id="UP000193380">
    <property type="component" value="Unassembled WGS sequence"/>
</dbReference>
<proteinExistence type="predicted"/>
<evidence type="ECO:0000259" key="2">
    <source>
        <dbReference type="SMART" id="SM00240"/>
    </source>
</evidence>
<evidence type="ECO:0000313" key="3">
    <source>
        <dbReference type="EMBL" id="CDQ87883.1"/>
    </source>
</evidence>
<accession>A0A060Y7J0</accession>
<dbReference type="AlphaFoldDB" id="A0A060Y7J0"/>
<dbReference type="STRING" id="8022.A0A060Y7J0"/>
<dbReference type="GO" id="GO:0050839">
    <property type="term" value="F:cell adhesion molecule binding"/>
    <property type="evidence" value="ECO:0007669"/>
    <property type="project" value="TreeGrafter"/>
</dbReference>
<dbReference type="PaxDb" id="8022-A0A060Y7J0"/>
<dbReference type="SMART" id="SM00240">
    <property type="entry name" value="FHA"/>
    <property type="match status" value="1"/>
</dbReference>
<dbReference type="GO" id="GO:0032880">
    <property type="term" value="P:regulation of protein localization"/>
    <property type="evidence" value="ECO:0007669"/>
    <property type="project" value="TreeGrafter"/>
</dbReference>
<dbReference type="Gene3D" id="2.60.200.20">
    <property type="match status" value="1"/>
</dbReference>
<dbReference type="EMBL" id="FR908209">
    <property type="protein sequence ID" value="CDQ87883.1"/>
    <property type="molecule type" value="Genomic_DNA"/>
</dbReference>
<evidence type="ECO:0000256" key="1">
    <source>
        <dbReference type="SAM" id="MobiDB-lite"/>
    </source>
</evidence>
<dbReference type="InterPro" id="IPR000253">
    <property type="entry name" value="FHA_dom"/>
</dbReference>
<gene>
    <name evidence="3" type="ORF">GSONMT00053942001</name>
</gene>
<evidence type="ECO:0000313" key="4">
    <source>
        <dbReference type="Proteomes" id="UP000193380"/>
    </source>
</evidence>
<dbReference type="CDD" id="cd22711">
    <property type="entry name" value="FHA_AFDN"/>
    <property type="match status" value="1"/>
</dbReference>
<feature type="domain" description="FHA" evidence="2">
    <location>
        <begin position="44"/>
        <end position="96"/>
    </location>
</feature>
<sequence length="251" mass="27006">MTLSCVGDERASLHIVSTDCLLVSTIDGSDSRDKPKLYRLQHSVTEVGSDTTDDGSIQLFGPGILPHHCKLMHTEGLVTVTPHSLEAETYVDGQRVTETTVLRSGATLQFGASHVFKFVDPSYDHSMGKGGPGQMMRGRHKSGSVPETTFDLQGDLHSGTALSTSKSSGKLEMERSSNGSERGMVKPMIRGEQQDSRSQDSLSPEVTLPASIEFRDNCESFSAGAESWLSTGSLCPSFSLSLFLAFSLLSL</sequence>
<name>A0A060Y7J0_ONCMY</name>
<dbReference type="Pfam" id="PF00498">
    <property type="entry name" value="FHA"/>
    <property type="match status" value="1"/>
</dbReference>
<dbReference type="InterPro" id="IPR008984">
    <property type="entry name" value="SMAD_FHA_dom_sf"/>
</dbReference>
<dbReference type="InterPro" id="IPR028842">
    <property type="entry name" value="Afadin"/>
</dbReference>
<dbReference type="PANTHER" id="PTHR10398:SF2">
    <property type="entry name" value="AFADIN"/>
    <property type="match status" value="1"/>
</dbReference>
<feature type="region of interest" description="Disordered" evidence="1">
    <location>
        <begin position="128"/>
        <end position="206"/>
    </location>
</feature>
<reference evidence="3" key="2">
    <citation type="submission" date="2014-03" db="EMBL/GenBank/DDBJ databases">
        <authorList>
            <person name="Genoscope - CEA"/>
        </authorList>
    </citation>
    <scope>NUCLEOTIDE SEQUENCE</scope>
</reference>
<dbReference type="SUPFAM" id="SSF49879">
    <property type="entry name" value="SMAD/FHA domain"/>
    <property type="match status" value="1"/>
</dbReference>
<dbReference type="FunFam" id="2.60.200.20:FF:000006">
    <property type="entry name" value="Afadin, adherens junction formation factor"/>
    <property type="match status" value="1"/>
</dbReference>
<dbReference type="PANTHER" id="PTHR10398">
    <property type="entry name" value="AFADIN"/>
    <property type="match status" value="1"/>
</dbReference>
<protein>
    <recommendedName>
        <fullName evidence="2">FHA domain-containing protein</fullName>
    </recommendedName>
</protein>
<dbReference type="GO" id="GO:0005912">
    <property type="term" value="C:adherens junction"/>
    <property type="evidence" value="ECO:0007669"/>
    <property type="project" value="TreeGrafter"/>
</dbReference>
<reference evidence="3" key="1">
    <citation type="journal article" date="2014" name="Nat. Commun.">
        <title>The rainbow trout genome provides novel insights into evolution after whole-genome duplication in vertebrates.</title>
        <authorList>
            <person name="Berthelot C."/>
            <person name="Brunet F."/>
            <person name="Chalopin D."/>
            <person name="Juanchich A."/>
            <person name="Bernard M."/>
            <person name="Noel B."/>
            <person name="Bento P."/>
            <person name="Da Silva C."/>
            <person name="Labadie K."/>
            <person name="Alberti A."/>
            <person name="Aury J.M."/>
            <person name="Louis A."/>
            <person name="Dehais P."/>
            <person name="Bardou P."/>
            <person name="Montfort J."/>
            <person name="Klopp C."/>
            <person name="Cabau C."/>
            <person name="Gaspin C."/>
            <person name="Thorgaard G.H."/>
            <person name="Boussaha M."/>
            <person name="Quillet E."/>
            <person name="Guyomard R."/>
            <person name="Galiana D."/>
            <person name="Bobe J."/>
            <person name="Volff J.N."/>
            <person name="Genet C."/>
            <person name="Wincker P."/>
            <person name="Jaillon O."/>
            <person name="Roest Crollius H."/>
            <person name="Guiguen Y."/>
        </authorList>
    </citation>
    <scope>NUCLEOTIDE SEQUENCE [LARGE SCALE GENOMIC DNA]</scope>
</reference>
<organism evidence="3 4">
    <name type="scientific">Oncorhynchus mykiss</name>
    <name type="common">Rainbow trout</name>
    <name type="synonym">Salmo gairdneri</name>
    <dbReference type="NCBI Taxonomy" id="8022"/>
    <lineage>
        <taxon>Eukaryota</taxon>
        <taxon>Metazoa</taxon>
        <taxon>Chordata</taxon>
        <taxon>Craniata</taxon>
        <taxon>Vertebrata</taxon>
        <taxon>Euteleostomi</taxon>
        <taxon>Actinopterygii</taxon>
        <taxon>Neopterygii</taxon>
        <taxon>Teleostei</taxon>
        <taxon>Protacanthopterygii</taxon>
        <taxon>Salmoniformes</taxon>
        <taxon>Salmonidae</taxon>
        <taxon>Salmoninae</taxon>
        <taxon>Oncorhynchus</taxon>
    </lineage>
</organism>